<dbReference type="PANTHER" id="PTHR30118:SF15">
    <property type="entry name" value="TRANSCRIPTIONAL REGULATORY PROTEIN"/>
    <property type="match status" value="1"/>
</dbReference>
<dbReference type="Proteomes" id="UP000494252">
    <property type="component" value="Unassembled WGS sequence"/>
</dbReference>
<dbReference type="InterPro" id="IPR036388">
    <property type="entry name" value="WH-like_DNA-bd_sf"/>
</dbReference>
<dbReference type="PRINTS" id="PR00039">
    <property type="entry name" value="HTHLYSR"/>
</dbReference>
<keyword evidence="4" id="KW-0804">Transcription</keyword>
<proteinExistence type="inferred from homology"/>
<dbReference type="AlphaFoldDB" id="A0A6J5H0H5"/>
<dbReference type="PROSITE" id="PS50931">
    <property type="entry name" value="HTH_LYSR"/>
    <property type="match status" value="1"/>
</dbReference>
<keyword evidence="7" id="KW-1185">Reference proteome</keyword>
<keyword evidence="2" id="KW-0805">Transcription regulation</keyword>
<dbReference type="EMBL" id="CADIKI010000032">
    <property type="protein sequence ID" value="CAB3810021.1"/>
    <property type="molecule type" value="Genomic_DNA"/>
</dbReference>
<dbReference type="GO" id="GO:0003700">
    <property type="term" value="F:DNA-binding transcription factor activity"/>
    <property type="evidence" value="ECO:0007669"/>
    <property type="project" value="InterPro"/>
</dbReference>
<dbReference type="Gene3D" id="3.40.190.10">
    <property type="entry name" value="Periplasmic binding protein-like II"/>
    <property type="match status" value="2"/>
</dbReference>
<evidence type="ECO:0000256" key="1">
    <source>
        <dbReference type="ARBA" id="ARBA00009437"/>
    </source>
</evidence>
<name>A0A6J5H0H5_9BURK</name>
<accession>A0A6J5H0H5</accession>
<evidence type="ECO:0000313" key="6">
    <source>
        <dbReference type="EMBL" id="CAB3810021.1"/>
    </source>
</evidence>
<dbReference type="Pfam" id="PF00126">
    <property type="entry name" value="HTH_1"/>
    <property type="match status" value="1"/>
</dbReference>
<evidence type="ECO:0000256" key="3">
    <source>
        <dbReference type="ARBA" id="ARBA00023125"/>
    </source>
</evidence>
<dbReference type="GO" id="GO:0003677">
    <property type="term" value="F:DNA binding"/>
    <property type="evidence" value="ECO:0007669"/>
    <property type="project" value="UniProtKB-KW"/>
</dbReference>
<evidence type="ECO:0000256" key="4">
    <source>
        <dbReference type="ARBA" id="ARBA00023163"/>
    </source>
</evidence>
<gene>
    <name evidence="6" type="primary">pcpR_4</name>
    <name evidence="6" type="ORF">LMG27177_07008</name>
</gene>
<dbReference type="InterPro" id="IPR036390">
    <property type="entry name" value="WH_DNA-bd_sf"/>
</dbReference>
<dbReference type="PANTHER" id="PTHR30118">
    <property type="entry name" value="HTH-TYPE TRANSCRIPTIONAL REGULATOR LEUO-RELATED"/>
    <property type="match status" value="1"/>
</dbReference>
<dbReference type="InterPro" id="IPR000847">
    <property type="entry name" value="LysR_HTH_N"/>
</dbReference>
<dbReference type="RefSeq" id="WP_175166003.1">
    <property type="nucleotide sequence ID" value="NZ_CADIKI010000032.1"/>
</dbReference>
<reference evidence="6 7" key="1">
    <citation type="submission" date="2020-04" db="EMBL/GenBank/DDBJ databases">
        <authorList>
            <person name="De Canck E."/>
        </authorList>
    </citation>
    <scope>NUCLEOTIDE SEQUENCE [LARGE SCALE GENOMIC DNA]</scope>
    <source>
        <strain evidence="6 7">LMG 27177</strain>
    </source>
</reference>
<feature type="domain" description="HTH lysR-type" evidence="5">
    <location>
        <begin position="4"/>
        <end position="61"/>
    </location>
</feature>
<evidence type="ECO:0000259" key="5">
    <source>
        <dbReference type="PROSITE" id="PS50931"/>
    </source>
</evidence>
<dbReference type="CDD" id="cd08459">
    <property type="entry name" value="PBP2_DntR_NahR_LinR_like"/>
    <property type="match status" value="1"/>
</dbReference>
<dbReference type="Gene3D" id="1.10.10.10">
    <property type="entry name" value="Winged helix-like DNA-binding domain superfamily/Winged helix DNA-binding domain"/>
    <property type="match status" value="1"/>
</dbReference>
<sequence length="302" mass="33859">MAELDVRLLTVFAETYKAGSVSQAAINLDLSQPTVSFNLAKLREHYNDPLFVRLAHGMEPTPFAVDLYEQVLGLLATFEAVSKYRTLFDPERAARNFRVAVTDVAQNVLLPRWLNRLRSIAPDVKLTITHIADETPGMLQSGEVELAIGFMPQLNDGFYQQKLMEETYIGIIAADHPRLSDQPSVSEFLAEGHITVTPSGTGHSILNRILRGMQLDRRVMLEVPSYLGVAEIAARTDLVAMIPSRLAALMLREKSIRSFTLPFDLSAYAVKQHWHSRNHHDAGHRWLRSVVADLFLETSPLC</sequence>
<protein>
    <submittedName>
        <fullName evidence="6">PCP degradation transcriptional activation protein</fullName>
    </submittedName>
</protein>
<comment type="similarity">
    <text evidence="1">Belongs to the LysR transcriptional regulatory family.</text>
</comment>
<keyword evidence="3" id="KW-0238">DNA-binding</keyword>
<dbReference type="InterPro" id="IPR005119">
    <property type="entry name" value="LysR_subst-bd"/>
</dbReference>
<organism evidence="6 7">
    <name type="scientific">Paraburkholderia fynbosensis</name>
    <dbReference type="NCBI Taxonomy" id="1200993"/>
    <lineage>
        <taxon>Bacteria</taxon>
        <taxon>Pseudomonadati</taxon>
        <taxon>Pseudomonadota</taxon>
        <taxon>Betaproteobacteria</taxon>
        <taxon>Burkholderiales</taxon>
        <taxon>Burkholderiaceae</taxon>
        <taxon>Paraburkholderia</taxon>
    </lineage>
</organism>
<dbReference type="InterPro" id="IPR050389">
    <property type="entry name" value="LysR-type_TF"/>
</dbReference>
<evidence type="ECO:0000256" key="2">
    <source>
        <dbReference type="ARBA" id="ARBA00023015"/>
    </source>
</evidence>
<dbReference type="SUPFAM" id="SSF53850">
    <property type="entry name" value="Periplasmic binding protein-like II"/>
    <property type="match status" value="1"/>
</dbReference>
<dbReference type="SUPFAM" id="SSF46785">
    <property type="entry name" value="Winged helix' DNA-binding domain"/>
    <property type="match status" value="1"/>
</dbReference>
<dbReference type="Pfam" id="PF03466">
    <property type="entry name" value="LysR_substrate"/>
    <property type="match status" value="1"/>
</dbReference>
<evidence type="ECO:0000313" key="7">
    <source>
        <dbReference type="Proteomes" id="UP000494252"/>
    </source>
</evidence>